<keyword evidence="1" id="KW-0175">Coiled coil</keyword>
<reference evidence="3" key="1">
    <citation type="journal article" date="2013" name="Environ. Microbiol.">
        <title>Microbiota from the distal guts of lean and obese adolescents exhibit partial functional redundancy besides clear differences in community structure.</title>
        <authorList>
            <person name="Ferrer M."/>
            <person name="Ruiz A."/>
            <person name="Lanza F."/>
            <person name="Haange S.B."/>
            <person name="Oberbach A."/>
            <person name="Till H."/>
            <person name="Bargiela R."/>
            <person name="Campoy C."/>
            <person name="Segura M.T."/>
            <person name="Richter M."/>
            <person name="von Bergen M."/>
            <person name="Seifert J."/>
            <person name="Suarez A."/>
        </authorList>
    </citation>
    <scope>NUCLEOTIDE SEQUENCE</scope>
</reference>
<sequence>MIVMARKGKDRNSIKKRRRLLILGTFSLTTIVFTTYTMGKYWVQIYDKKQERDKLSQELKKLKKKENTLRADANKMQDKEYIARYAREKYLYSRDGEFILRIP</sequence>
<comment type="caution">
    <text evidence="3">The sequence shown here is derived from an EMBL/GenBank/DDBJ whole genome shotgun (WGS) entry which is preliminary data.</text>
</comment>
<protein>
    <submittedName>
        <fullName evidence="3">Septum formation initiator</fullName>
    </submittedName>
</protein>
<dbReference type="InterPro" id="IPR039076">
    <property type="entry name" value="DivIC"/>
</dbReference>
<organism evidence="3">
    <name type="scientific">human gut metagenome</name>
    <dbReference type="NCBI Taxonomy" id="408170"/>
    <lineage>
        <taxon>unclassified sequences</taxon>
        <taxon>metagenomes</taxon>
        <taxon>organismal metagenomes</taxon>
    </lineage>
</organism>
<feature type="transmembrane region" description="Helical" evidence="2">
    <location>
        <begin position="20"/>
        <end position="43"/>
    </location>
</feature>
<proteinExistence type="predicted"/>
<dbReference type="AlphaFoldDB" id="K1USY9"/>
<dbReference type="InterPro" id="IPR007060">
    <property type="entry name" value="FtsL/DivIC"/>
</dbReference>
<keyword evidence="2" id="KW-1133">Transmembrane helix</keyword>
<gene>
    <name evidence="3" type="ORF">OBE_01786</name>
</gene>
<keyword evidence="2" id="KW-0472">Membrane</keyword>
<name>K1USY9_9ZZZZ</name>
<keyword evidence="2" id="KW-0812">Transmembrane</keyword>
<evidence type="ECO:0000256" key="1">
    <source>
        <dbReference type="SAM" id="Coils"/>
    </source>
</evidence>
<evidence type="ECO:0000256" key="2">
    <source>
        <dbReference type="SAM" id="Phobius"/>
    </source>
</evidence>
<dbReference type="PANTHER" id="PTHR40027">
    <property type="entry name" value="CELL DIVISION PROTEIN DIVIC"/>
    <property type="match status" value="1"/>
</dbReference>
<dbReference type="PANTHER" id="PTHR40027:SF1">
    <property type="entry name" value="CELL DIVISION PROTEIN DIVIC"/>
    <property type="match status" value="1"/>
</dbReference>
<feature type="coiled-coil region" evidence="1">
    <location>
        <begin position="45"/>
        <end position="79"/>
    </location>
</feature>
<dbReference type="GO" id="GO:0051301">
    <property type="term" value="P:cell division"/>
    <property type="evidence" value="ECO:0007669"/>
    <property type="project" value="InterPro"/>
</dbReference>
<dbReference type="EMBL" id="AJWZ01001172">
    <property type="protein sequence ID" value="EKC74621.1"/>
    <property type="molecule type" value="Genomic_DNA"/>
</dbReference>
<evidence type="ECO:0000313" key="3">
    <source>
        <dbReference type="EMBL" id="EKC74621.1"/>
    </source>
</evidence>
<dbReference type="Pfam" id="PF04977">
    <property type="entry name" value="DivIC"/>
    <property type="match status" value="1"/>
</dbReference>
<accession>K1USY9</accession>